<keyword evidence="5 6" id="KW-0472">Membrane</keyword>
<reference evidence="8 9" key="1">
    <citation type="submission" date="2018-03" db="EMBL/GenBank/DDBJ databases">
        <title>Genome sequence of Clostridium liquoris DSM 100320.</title>
        <authorList>
            <person name="Poehlein A."/>
            <person name="Daniel R."/>
        </authorList>
    </citation>
    <scope>NUCLEOTIDE SEQUENCE [LARGE SCALE GENOMIC DNA]</scope>
    <source>
        <strain evidence="8 9">DSM 100320</strain>
    </source>
</reference>
<comment type="subcellular location">
    <subcellularLocation>
        <location evidence="1">Cell membrane</location>
        <topology evidence="1">Multi-pass membrane protein</topology>
    </subcellularLocation>
</comment>
<keyword evidence="4 6" id="KW-1133">Transmembrane helix</keyword>
<dbReference type="EMBL" id="PVXO01000005">
    <property type="protein sequence ID" value="PRR80690.1"/>
    <property type="molecule type" value="Genomic_DNA"/>
</dbReference>
<dbReference type="PANTHER" id="PTHR46795">
    <property type="entry name" value="ABC TRANSPORTER PERMEASE-RELATED-RELATED"/>
    <property type="match status" value="1"/>
</dbReference>
<organism evidence="8 9">
    <name type="scientific">Clostridium liquoris</name>
    <dbReference type="NCBI Taxonomy" id="1289519"/>
    <lineage>
        <taxon>Bacteria</taxon>
        <taxon>Bacillati</taxon>
        <taxon>Bacillota</taxon>
        <taxon>Clostridia</taxon>
        <taxon>Eubacteriales</taxon>
        <taxon>Clostridiaceae</taxon>
        <taxon>Clostridium</taxon>
    </lineage>
</organism>
<dbReference type="Proteomes" id="UP000239706">
    <property type="component" value="Unassembled WGS sequence"/>
</dbReference>
<feature type="transmembrane region" description="Helical" evidence="6">
    <location>
        <begin position="57"/>
        <end position="79"/>
    </location>
</feature>
<dbReference type="InterPro" id="IPR003838">
    <property type="entry name" value="ABC3_permease_C"/>
</dbReference>
<feature type="transmembrane region" description="Helical" evidence="6">
    <location>
        <begin position="104"/>
        <end position="125"/>
    </location>
</feature>
<protein>
    <submittedName>
        <fullName evidence="8">FtsX-like permease family protein</fullName>
    </submittedName>
</protein>
<keyword evidence="9" id="KW-1185">Reference proteome</keyword>
<evidence type="ECO:0000256" key="6">
    <source>
        <dbReference type="SAM" id="Phobius"/>
    </source>
</evidence>
<proteinExistence type="predicted"/>
<dbReference type="Pfam" id="PF02687">
    <property type="entry name" value="FtsX"/>
    <property type="match status" value="1"/>
</dbReference>
<accession>A0A2T0B9X4</accession>
<evidence type="ECO:0000256" key="5">
    <source>
        <dbReference type="ARBA" id="ARBA00023136"/>
    </source>
</evidence>
<evidence type="ECO:0000256" key="3">
    <source>
        <dbReference type="ARBA" id="ARBA00022692"/>
    </source>
</evidence>
<evidence type="ECO:0000313" key="8">
    <source>
        <dbReference type="EMBL" id="PRR80690.1"/>
    </source>
</evidence>
<feature type="transmembrane region" description="Helical" evidence="6">
    <location>
        <begin position="20"/>
        <end position="37"/>
    </location>
</feature>
<name>A0A2T0B9X4_9CLOT</name>
<gene>
    <name evidence="8" type="ORF">CLLI_02630</name>
</gene>
<comment type="caution">
    <text evidence="8">The sequence shown here is derived from an EMBL/GenBank/DDBJ whole genome shotgun (WGS) entry which is preliminary data.</text>
</comment>
<dbReference type="InterPro" id="IPR052536">
    <property type="entry name" value="ABC-4_Integral_Memb_Prot"/>
</dbReference>
<evidence type="ECO:0000259" key="7">
    <source>
        <dbReference type="Pfam" id="PF02687"/>
    </source>
</evidence>
<dbReference type="PANTHER" id="PTHR46795:SF3">
    <property type="entry name" value="ABC TRANSPORTER PERMEASE"/>
    <property type="match status" value="1"/>
</dbReference>
<dbReference type="RefSeq" id="WP_207655051.1">
    <property type="nucleotide sequence ID" value="NZ_PVXO01000005.1"/>
</dbReference>
<evidence type="ECO:0000256" key="1">
    <source>
        <dbReference type="ARBA" id="ARBA00004651"/>
    </source>
</evidence>
<keyword evidence="2" id="KW-1003">Cell membrane</keyword>
<dbReference type="AlphaFoldDB" id="A0A2T0B9X4"/>
<keyword evidence="3 6" id="KW-0812">Transmembrane</keyword>
<evidence type="ECO:0000256" key="2">
    <source>
        <dbReference type="ARBA" id="ARBA00022475"/>
    </source>
</evidence>
<feature type="domain" description="ABC3 transporter permease C-terminal" evidence="7">
    <location>
        <begin position="64"/>
        <end position="125"/>
    </location>
</feature>
<evidence type="ECO:0000256" key="4">
    <source>
        <dbReference type="ARBA" id="ARBA00022989"/>
    </source>
</evidence>
<evidence type="ECO:0000313" key="9">
    <source>
        <dbReference type="Proteomes" id="UP000239706"/>
    </source>
</evidence>
<sequence length="126" mass="14760">MFFDFIKRNSHKTRKENGVYFASLIISIIAFYVILSLGEQDVMLYLKTVESDAVARLLLMIPMLYAVSLFFVFFLVYFANKYQLQLRSHEFGLYLMMGMKRSKLFTMIMGETLWNGLVALIIGYLH</sequence>
<dbReference type="GO" id="GO:0005886">
    <property type="term" value="C:plasma membrane"/>
    <property type="evidence" value="ECO:0007669"/>
    <property type="project" value="UniProtKB-SubCell"/>
</dbReference>